<comment type="caution">
    <text evidence="1">The sequence shown here is derived from an EMBL/GenBank/DDBJ whole genome shotgun (WGS) entry which is preliminary data.</text>
</comment>
<dbReference type="EMBL" id="JACGWM010001746">
    <property type="protein sequence ID" value="KAL0288401.1"/>
    <property type="molecule type" value="Genomic_DNA"/>
</dbReference>
<reference evidence="1" key="1">
    <citation type="submission" date="2020-06" db="EMBL/GenBank/DDBJ databases">
        <authorList>
            <person name="Li T."/>
            <person name="Hu X."/>
            <person name="Zhang T."/>
            <person name="Song X."/>
            <person name="Zhang H."/>
            <person name="Dai N."/>
            <person name="Sheng W."/>
            <person name="Hou X."/>
            <person name="Wei L."/>
        </authorList>
    </citation>
    <scope>NUCLEOTIDE SEQUENCE</scope>
    <source>
        <strain evidence="1">KEN8</strain>
        <tissue evidence="1">Leaf</tissue>
    </source>
</reference>
<dbReference type="PANTHER" id="PTHR11439:SF496">
    <property type="entry name" value="RNA-DIRECTED DNA POLYMERASE"/>
    <property type="match status" value="1"/>
</dbReference>
<dbReference type="CDD" id="cd09272">
    <property type="entry name" value="RNase_HI_RT_Ty1"/>
    <property type="match status" value="1"/>
</dbReference>
<gene>
    <name evidence="1" type="ORF">Scaly_2731400</name>
</gene>
<organism evidence="1">
    <name type="scientific">Sesamum calycinum</name>
    <dbReference type="NCBI Taxonomy" id="2727403"/>
    <lineage>
        <taxon>Eukaryota</taxon>
        <taxon>Viridiplantae</taxon>
        <taxon>Streptophyta</taxon>
        <taxon>Embryophyta</taxon>
        <taxon>Tracheophyta</taxon>
        <taxon>Spermatophyta</taxon>
        <taxon>Magnoliopsida</taxon>
        <taxon>eudicotyledons</taxon>
        <taxon>Gunneridae</taxon>
        <taxon>Pentapetalae</taxon>
        <taxon>asterids</taxon>
        <taxon>lamiids</taxon>
        <taxon>Lamiales</taxon>
        <taxon>Pedaliaceae</taxon>
        <taxon>Sesamum</taxon>
    </lineage>
</organism>
<dbReference type="Pfam" id="PF14223">
    <property type="entry name" value="Retrotran_gag_2"/>
    <property type="match status" value="1"/>
</dbReference>
<dbReference type="PANTHER" id="PTHR11439">
    <property type="entry name" value="GAG-POL-RELATED RETROTRANSPOSON"/>
    <property type="match status" value="1"/>
</dbReference>
<protein>
    <submittedName>
        <fullName evidence="1">Uncharacterized protein</fullName>
    </submittedName>
</protein>
<evidence type="ECO:0000313" key="1">
    <source>
        <dbReference type="EMBL" id="KAL0288401.1"/>
    </source>
</evidence>
<proteinExistence type="predicted"/>
<sequence length="629" mass="71261">MSNDVQKQYDRSDDVTSILQRMKEVYAIPDRHTRYVATKEFFKAKMTEGSSLQEHRVKMLSIVEKLEDLKVGLDNDTYINVILQSLPLFYDPFIVNFNMNRHEKSINELINMLVQYEATIKKSVPSVLIRETSTSKVKGKRAGRWKKKKSKANAKTVIVAKDATSAPVAPVGMGQGKRKIGMFVVEVNIVTNSASKVLDTSCGAHICNNLQVLRRSRKLSKDEVVLRLGDGKAVAEAARGGFSYFITLTNDDSWYGYVYLMSGPDAPYQIWHNKPASYKYLRVWDSPAYVKRPVGDKLDSRSSLCRFISYPKETASEAPQSNAGTSSAPTVSTDNVPILRSQLECHNLLRAMKSEMNSMSSNQVWTLVDRPKGVKSIGCKWVYKCKTGADGEVTTFKPAWYDYEIWQMDVTTPFLNSFVEEEIYMDQPEGFTVSYGAIISLRTTLTLVYTRRHDIAYALRVTSKHQACAADVHWTTVKTILKCLRRTKDVLLVYDGREFILEGFSNSNFQSDDDDAKSQSRFVFKLNGGVVAWKSSKQDTTVDSTTEGEYIAALEAAKEAFSIKKKNYIQELGVGPSCRASSYLQIITTGLQRKQRNRDFITDPNIFLNDTIYSERWWKELTFGWSESV</sequence>
<name>A0AAW2J308_9LAMI</name>
<dbReference type="AlphaFoldDB" id="A0AAW2J308"/>
<accession>A0AAW2J308</accession>
<reference evidence="1" key="2">
    <citation type="journal article" date="2024" name="Plant">
        <title>Genomic evolution and insights into agronomic trait innovations of Sesamum species.</title>
        <authorList>
            <person name="Miao H."/>
            <person name="Wang L."/>
            <person name="Qu L."/>
            <person name="Liu H."/>
            <person name="Sun Y."/>
            <person name="Le M."/>
            <person name="Wang Q."/>
            <person name="Wei S."/>
            <person name="Zheng Y."/>
            <person name="Lin W."/>
            <person name="Duan Y."/>
            <person name="Cao H."/>
            <person name="Xiong S."/>
            <person name="Wang X."/>
            <person name="Wei L."/>
            <person name="Li C."/>
            <person name="Ma Q."/>
            <person name="Ju M."/>
            <person name="Zhao R."/>
            <person name="Li G."/>
            <person name="Mu C."/>
            <person name="Tian Q."/>
            <person name="Mei H."/>
            <person name="Zhang T."/>
            <person name="Gao T."/>
            <person name="Zhang H."/>
        </authorList>
    </citation>
    <scope>NUCLEOTIDE SEQUENCE</scope>
    <source>
        <strain evidence="1">KEN8</strain>
    </source>
</reference>